<gene>
    <name evidence="16" type="ORF">F7R91_25845</name>
</gene>
<reference evidence="16 17" key="1">
    <citation type="submission" date="2019-09" db="EMBL/GenBank/DDBJ databases">
        <title>Screening of Novel Bioactive Compounds from Soil-Associated.</title>
        <authorList>
            <person name="Zhao S."/>
        </authorList>
    </citation>
    <scope>NUCLEOTIDE SEQUENCE [LARGE SCALE GENOMIC DNA]</scope>
    <source>
        <strain evidence="16 17">HIT-DPA4</strain>
    </source>
</reference>
<dbReference type="GO" id="GO:0005886">
    <property type="term" value="C:plasma membrane"/>
    <property type="evidence" value="ECO:0007669"/>
    <property type="project" value="UniProtKB-SubCell"/>
</dbReference>
<dbReference type="CDD" id="cd00075">
    <property type="entry name" value="HATPase"/>
    <property type="match status" value="1"/>
</dbReference>
<evidence type="ECO:0000259" key="15">
    <source>
        <dbReference type="PROSITE" id="PS50885"/>
    </source>
</evidence>
<dbReference type="InterPro" id="IPR003018">
    <property type="entry name" value="GAF"/>
</dbReference>
<keyword evidence="10 13" id="KW-1133">Transmembrane helix</keyword>
<dbReference type="EMBL" id="VZRB01000020">
    <property type="protein sequence ID" value="KAB1143231.1"/>
    <property type="molecule type" value="Genomic_DNA"/>
</dbReference>
<dbReference type="Gene3D" id="6.10.340.10">
    <property type="match status" value="1"/>
</dbReference>
<dbReference type="PANTHER" id="PTHR43711">
    <property type="entry name" value="TWO-COMPONENT HISTIDINE KINASE"/>
    <property type="match status" value="1"/>
</dbReference>
<feature type="domain" description="HAMP" evidence="15">
    <location>
        <begin position="207"/>
        <end position="259"/>
    </location>
</feature>
<evidence type="ECO:0000313" key="16">
    <source>
        <dbReference type="EMBL" id="KAB1143231.1"/>
    </source>
</evidence>
<sequence length="699" mass="75091">MSGILGRGGGTVGRRLGFAFGLLIFLIALCGAGALIGAERLDNEYDEIIDHVDPAGDDGLLLRSTAVGAQRAVRGYLITGDPRELAAFRQARDRVPSIIDDLRGYGVADEGLLTAQQRELTAYFRFVERQTRAVPRSERAAVLTREATRRFRAFERTNDQLGVQLAAAEERMQDHADTVIRYGVGGLGALLVVGLAAAVFTSVRTTRALKRPLRNVEATLDRLAAGDRTARATPEGPAEIKAVAISVNALADERDRLRAIEEERARLSGIARNTGIRIRENLDVDQVLDHAVVGIGAGLDADYVFITLAGEDRSVFPVARAWGAKEGLLSAAEQQSLPGAPAEMVRDHYRRGTTWEIADLPRYLSETTPVPGGPGTWGETGIPAENRVAASALGLVSALIAPMGVGEEPIGTVCLARTSADRPWRPVEIETAESMTSGVGRALHSARLFKQETDLVDKLRALDKAKSDFLSTVSHELRTPLTSIVGYIELLKDEDTGSLTPPQVHMLDIVDRNANRLRALIEDLLTLSRIESGAFTSRKAPVDLRQLVSSATDAIRPAAKAASVSLVTECPDRPLIMEADGEQLDRVLMNLLSNAVKFTPEGGKVSVRAHRHDGEVLLSVSDTGIGIPAKEQEKLFTRFFRASNATDAAIPGTGLGLTIVRTIVANHGGETQVHSEEGRGTTITARLPLADADRPAGDD</sequence>
<dbReference type="PROSITE" id="PS50109">
    <property type="entry name" value="HIS_KIN"/>
    <property type="match status" value="1"/>
</dbReference>
<dbReference type="InterPro" id="IPR029016">
    <property type="entry name" value="GAF-like_dom_sf"/>
</dbReference>
<dbReference type="SMART" id="SM00388">
    <property type="entry name" value="HisKA"/>
    <property type="match status" value="1"/>
</dbReference>
<dbReference type="CDD" id="cd00082">
    <property type="entry name" value="HisKA"/>
    <property type="match status" value="1"/>
</dbReference>
<dbReference type="Gene3D" id="3.30.450.40">
    <property type="match status" value="1"/>
</dbReference>
<dbReference type="PROSITE" id="PS50885">
    <property type="entry name" value="HAMP"/>
    <property type="match status" value="1"/>
</dbReference>
<proteinExistence type="predicted"/>
<keyword evidence="8" id="KW-0418">Kinase</keyword>
<keyword evidence="12" id="KW-0175">Coiled coil</keyword>
<feature type="transmembrane region" description="Helical" evidence="13">
    <location>
        <begin position="16"/>
        <end position="38"/>
    </location>
</feature>
<dbReference type="SUPFAM" id="SSF55874">
    <property type="entry name" value="ATPase domain of HSP90 chaperone/DNA topoisomerase II/histidine kinase"/>
    <property type="match status" value="1"/>
</dbReference>
<evidence type="ECO:0000256" key="1">
    <source>
        <dbReference type="ARBA" id="ARBA00000085"/>
    </source>
</evidence>
<dbReference type="InterPro" id="IPR036890">
    <property type="entry name" value="HATPase_C_sf"/>
</dbReference>
<dbReference type="RefSeq" id="WP_150951643.1">
    <property type="nucleotide sequence ID" value="NZ_VZRB01000020.1"/>
</dbReference>
<name>A0A6H9UWM4_9ACTN</name>
<keyword evidence="7" id="KW-0547">Nucleotide-binding</keyword>
<keyword evidence="5" id="KW-0808">Transferase</keyword>
<comment type="caution">
    <text evidence="16">The sequence shown here is derived from an EMBL/GenBank/DDBJ whole genome shotgun (WGS) entry which is preliminary data.</text>
</comment>
<dbReference type="SMART" id="SM00065">
    <property type="entry name" value="GAF"/>
    <property type="match status" value="1"/>
</dbReference>
<feature type="coiled-coil region" evidence="12">
    <location>
        <begin position="151"/>
        <end position="178"/>
    </location>
</feature>
<dbReference type="InterPro" id="IPR003661">
    <property type="entry name" value="HisK_dim/P_dom"/>
</dbReference>
<dbReference type="AlphaFoldDB" id="A0A6H9UWM4"/>
<dbReference type="Pfam" id="PF02518">
    <property type="entry name" value="HATPase_c"/>
    <property type="match status" value="1"/>
</dbReference>
<dbReference type="InterPro" id="IPR004358">
    <property type="entry name" value="Sig_transdc_His_kin-like_C"/>
</dbReference>
<comment type="subcellular location">
    <subcellularLocation>
        <location evidence="2">Cell membrane</location>
    </subcellularLocation>
</comment>
<keyword evidence="11" id="KW-0902">Two-component regulatory system</keyword>
<evidence type="ECO:0000256" key="5">
    <source>
        <dbReference type="ARBA" id="ARBA00022679"/>
    </source>
</evidence>
<dbReference type="GO" id="GO:0000155">
    <property type="term" value="F:phosphorelay sensor kinase activity"/>
    <property type="evidence" value="ECO:0007669"/>
    <property type="project" value="InterPro"/>
</dbReference>
<evidence type="ECO:0000256" key="13">
    <source>
        <dbReference type="SAM" id="Phobius"/>
    </source>
</evidence>
<dbReference type="SUPFAM" id="SSF55781">
    <property type="entry name" value="GAF domain-like"/>
    <property type="match status" value="1"/>
</dbReference>
<dbReference type="SUPFAM" id="SSF47384">
    <property type="entry name" value="Homodimeric domain of signal transducing histidine kinase"/>
    <property type="match status" value="1"/>
</dbReference>
<evidence type="ECO:0000256" key="7">
    <source>
        <dbReference type="ARBA" id="ARBA00022741"/>
    </source>
</evidence>
<accession>A0A6H9UWM4</accession>
<evidence type="ECO:0000256" key="11">
    <source>
        <dbReference type="ARBA" id="ARBA00023012"/>
    </source>
</evidence>
<dbReference type="InterPro" id="IPR036097">
    <property type="entry name" value="HisK_dim/P_sf"/>
</dbReference>
<dbReference type="GO" id="GO:0005524">
    <property type="term" value="F:ATP binding"/>
    <property type="evidence" value="ECO:0007669"/>
    <property type="project" value="UniProtKB-KW"/>
</dbReference>
<dbReference type="PANTHER" id="PTHR43711:SF31">
    <property type="entry name" value="HISTIDINE KINASE"/>
    <property type="match status" value="1"/>
</dbReference>
<dbReference type="EC" id="2.7.13.3" evidence="3"/>
<dbReference type="Pfam" id="PF05227">
    <property type="entry name" value="CHASE3"/>
    <property type="match status" value="1"/>
</dbReference>
<dbReference type="InterPro" id="IPR007891">
    <property type="entry name" value="CHASE3"/>
</dbReference>
<dbReference type="FunFam" id="1.10.287.130:FF:000001">
    <property type="entry name" value="Two-component sensor histidine kinase"/>
    <property type="match status" value="1"/>
</dbReference>
<dbReference type="CDD" id="cd06225">
    <property type="entry name" value="HAMP"/>
    <property type="match status" value="1"/>
</dbReference>
<protein>
    <recommendedName>
        <fullName evidence="3">histidine kinase</fullName>
        <ecNumber evidence="3">2.7.13.3</ecNumber>
    </recommendedName>
</protein>
<dbReference type="InterPro" id="IPR005467">
    <property type="entry name" value="His_kinase_dom"/>
</dbReference>
<organism evidence="16 17">
    <name type="scientific">Streptomyces luteolifulvus</name>
    <dbReference type="NCBI Taxonomy" id="2615112"/>
    <lineage>
        <taxon>Bacteria</taxon>
        <taxon>Bacillati</taxon>
        <taxon>Actinomycetota</taxon>
        <taxon>Actinomycetes</taxon>
        <taxon>Kitasatosporales</taxon>
        <taxon>Streptomycetaceae</taxon>
        <taxon>Streptomyces</taxon>
    </lineage>
</organism>
<dbReference type="InterPro" id="IPR003594">
    <property type="entry name" value="HATPase_dom"/>
</dbReference>
<evidence type="ECO:0000256" key="8">
    <source>
        <dbReference type="ARBA" id="ARBA00022777"/>
    </source>
</evidence>
<feature type="transmembrane region" description="Helical" evidence="13">
    <location>
        <begin position="179"/>
        <end position="200"/>
    </location>
</feature>
<dbReference type="InterPro" id="IPR050736">
    <property type="entry name" value="Sensor_HK_Regulatory"/>
</dbReference>
<dbReference type="Pfam" id="PF00512">
    <property type="entry name" value="HisKA"/>
    <property type="match status" value="1"/>
</dbReference>
<evidence type="ECO:0000313" key="17">
    <source>
        <dbReference type="Proteomes" id="UP000442707"/>
    </source>
</evidence>
<keyword evidence="9" id="KW-0067">ATP-binding</keyword>
<keyword evidence="13" id="KW-0472">Membrane</keyword>
<evidence type="ECO:0000256" key="9">
    <source>
        <dbReference type="ARBA" id="ARBA00022840"/>
    </source>
</evidence>
<dbReference type="Proteomes" id="UP000442707">
    <property type="component" value="Unassembled WGS sequence"/>
</dbReference>
<evidence type="ECO:0000256" key="2">
    <source>
        <dbReference type="ARBA" id="ARBA00004236"/>
    </source>
</evidence>
<evidence type="ECO:0000256" key="4">
    <source>
        <dbReference type="ARBA" id="ARBA00022553"/>
    </source>
</evidence>
<keyword evidence="6 13" id="KW-0812">Transmembrane</keyword>
<dbReference type="SMART" id="SM00304">
    <property type="entry name" value="HAMP"/>
    <property type="match status" value="1"/>
</dbReference>
<dbReference type="InterPro" id="IPR003660">
    <property type="entry name" value="HAMP_dom"/>
</dbReference>
<dbReference type="PRINTS" id="PR00344">
    <property type="entry name" value="BCTRLSENSOR"/>
</dbReference>
<evidence type="ECO:0000256" key="6">
    <source>
        <dbReference type="ARBA" id="ARBA00022692"/>
    </source>
</evidence>
<evidence type="ECO:0000256" key="12">
    <source>
        <dbReference type="SAM" id="Coils"/>
    </source>
</evidence>
<dbReference type="FunFam" id="3.30.565.10:FF:000037">
    <property type="entry name" value="Hybrid sensor histidine kinase/response regulator"/>
    <property type="match status" value="1"/>
</dbReference>
<dbReference type="Pfam" id="PF01590">
    <property type="entry name" value="GAF"/>
    <property type="match status" value="1"/>
</dbReference>
<dbReference type="Gene3D" id="3.30.565.10">
    <property type="entry name" value="Histidine kinase-like ATPase, C-terminal domain"/>
    <property type="match status" value="1"/>
</dbReference>
<feature type="domain" description="Histidine kinase" evidence="14">
    <location>
        <begin position="472"/>
        <end position="691"/>
    </location>
</feature>
<evidence type="ECO:0000256" key="10">
    <source>
        <dbReference type="ARBA" id="ARBA00022989"/>
    </source>
</evidence>
<keyword evidence="4" id="KW-0597">Phosphoprotein</keyword>
<dbReference type="SMART" id="SM00387">
    <property type="entry name" value="HATPase_c"/>
    <property type="match status" value="1"/>
</dbReference>
<evidence type="ECO:0000256" key="3">
    <source>
        <dbReference type="ARBA" id="ARBA00012438"/>
    </source>
</evidence>
<comment type="catalytic activity">
    <reaction evidence="1">
        <text>ATP + protein L-histidine = ADP + protein N-phospho-L-histidine.</text>
        <dbReference type="EC" id="2.7.13.3"/>
    </reaction>
</comment>
<evidence type="ECO:0000259" key="14">
    <source>
        <dbReference type="PROSITE" id="PS50109"/>
    </source>
</evidence>
<dbReference type="Pfam" id="PF00672">
    <property type="entry name" value="HAMP"/>
    <property type="match status" value="1"/>
</dbReference>
<dbReference type="Gene3D" id="1.10.287.130">
    <property type="match status" value="1"/>
</dbReference>
<keyword evidence="17" id="KW-1185">Reference proteome</keyword>